<keyword evidence="3" id="KW-1133">Transmembrane helix</keyword>
<protein>
    <submittedName>
        <fullName evidence="4">Glycosyl transferase</fullName>
    </submittedName>
</protein>
<dbReference type="GeneID" id="41597237"/>
<organism evidence="4 5">
    <name type="scientific">Candidatus Nitrososphaera evergladensis SR1</name>
    <dbReference type="NCBI Taxonomy" id="1459636"/>
    <lineage>
        <taxon>Archaea</taxon>
        <taxon>Nitrososphaerota</taxon>
        <taxon>Nitrososphaeria</taxon>
        <taxon>Nitrososphaerales</taxon>
        <taxon>Nitrososphaeraceae</taxon>
        <taxon>Nitrososphaera</taxon>
    </lineage>
</organism>
<feature type="transmembrane region" description="Helical" evidence="3">
    <location>
        <begin position="305"/>
        <end position="331"/>
    </location>
</feature>
<name>A0A075MPL7_9ARCH</name>
<evidence type="ECO:0000313" key="4">
    <source>
        <dbReference type="EMBL" id="AIF83506.1"/>
    </source>
</evidence>
<dbReference type="EMBL" id="CP007174">
    <property type="protein sequence ID" value="AIF83506.1"/>
    <property type="molecule type" value="Genomic_DNA"/>
</dbReference>
<dbReference type="KEGG" id="nev:NTE_01442"/>
<keyword evidence="1" id="KW-0328">Glycosyltransferase</keyword>
<dbReference type="AlphaFoldDB" id="A0A075MPL7"/>
<dbReference type="SUPFAM" id="SSF53448">
    <property type="entry name" value="Nucleotide-diphospho-sugar transferases"/>
    <property type="match status" value="1"/>
</dbReference>
<dbReference type="GO" id="GO:0016757">
    <property type="term" value="F:glycosyltransferase activity"/>
    <property type="evidence" value="ECO:0007669"/>
    <property type="project" value="UniProtKB-KW"/>
</dbReference>
<keyword evidence="5" id="KW-1185">Reference proteome</keyword>
<dbReference type="HOGENOM" id="CLU_020629_1_0_2"/>
<evidence type="ECO:0000256" key="2">
    <source>
        <dbReference type="ARBA" id="ARBA00022679"/>
    </source>
</evidence>
<sequence length="434" mass="48981">MAALAAFAALAPSAFLFSLAVGITAIYTAWGVYHLVVAMSGIKPPMSFDTRLEAYPKISVIIPARNEPILGRTIESCLYHVDYPLDKKEIIVVVDDEGGERIAFWYQQKHPEAVKVLARRQFFPTKPSALNDAMLLCSGEIVVIMDVEDIPDRDVFKKAAAAIQGGGKQAVQVMLRIGNTEDSWISKIFAMEYAGWFRIMLNGRSNLGMFAPLGGTGNYFSRAALRYVGGYEPTNLAEDAELAIRLRIARWNVSTLDARHWEEAPVKFDAWLKQRTRWFRGWMQSFWKYSGILLLQPTVAKRMGFLGIFSTLVMLVSPLIVVLNLVAYAITALWLLGGSGLVPRLITADTVPFWTIIPLGFNGLYYYIWIKGARLEGIEVKTLKYLPHMFFYMNVMMPIASLRAFYQELFKSVFWEKTTHHGRGVRSTAVEKHQ</sequence>
<dbReference type="RefSeq" id="WP_148700266.1">
    <property type="nucleotide sequence ID" value="NZ_CP007174.1"/>
</dbReference>
<dbReference type="STRING" id="1459636.NTE_01442"/>
<dbReference type="Gene3D" id="3.90.550.10">
    <property type="entry name" value="Spore Coat Polysaccharide Biosynthesis Protein SpsA, Chain A"/>
    <property type="match status" value="1"/>
</dbReference>
<dbReference type="InterPro" id="IPR029044">
    <property type="entry name" value="Nucleotide-diphossugar_trans"/>
</dbReference>
<dbReference type="eggNOG" id="arCOG01389">
    <property type="taxonomic scope" value="Archaea"/>
</dbReference>
<dbReference type="PANTHER" id="PTHR43630">
    <property type="entry name" value="POLY-BETA-1,6-N-ACETYL-D-GLUCOSAMINE SYNTHASE"/>
    <property type="match status" value="1"/>
</dbReference>
<accession>A0A075MPL7</accession>
<dbReference type="OrthoDB" id="46222at2157"/>
<feature type="transmembrane region" description="Helical" evidence="3">
    <location>
        <begin position="26"/>
        <end position="42"/>
    </location>
</feature>
<keyword evidence="2 4" id="KW-0808">Transferase</keyword>
<gene>
    <name evidence="4" type="ORF">NTE_01442</name>
</gene>
<evidence type="ECO:0000256" key="1">
    <source>
        <dbReference type="ARBA" id="ARBA00022676"/>
    </source>
</evidence>
<evidence type="ECO:0000313" key="5">
    <source>
        <dbReference type="Proteomes" id="UP000028194"/>
    </source>
</evidence>
<dbReference type="Pfam" id="PF13641">
    <property type="entry name" value="Glyco_tranf_2_3"/>
    <property type="match status" value="1"/>
</dbReference>
<dbReference type="Proteomes" id="UP000028194">
    <property type="component" value="Chromosome"/>
</dbReference>
<proteinExistence type="predicted"/>
<feature type="transmembrane region" description="Helical" evidence="3">
    <location>
        <begin position="389"/>
        <end position="406"/>
    </location>
</feature>
<evidence type="ECO:0000256" key="3">
    <source>
        <dbReference type="SAM" id="Phobius"/>
    </source>
</evidence>
<keyword evidence="3" id="KW-0472">Membrane</keyword>
<dbReference type="PANTHER" id="PTHR43630:SF1">
    <property type="entry name" value="POLY-BETA-1,6-N-ACETYL-D-GLUCOSAMINE SYNTHASE"/>
    <property type="match status" value="1"/>
</dbReference>
<keyword evidence="3" id="KW-0812">Transmembrane</keyword>
<reference evidence="4 5" key="1">
    <citation type="journal article" date="2014" name="PLoS ONE">
        <title>Genome Sequence of Candidatus Nitrososphaera evergladensis from Group I.1b Enriched from Everglades Soil Reveals Novel Genomic Features of the Ammonia-Oxidizing Archaea.</title>
        <authorList>
            <person name="Zhalnina K.V."/>
            <person name="Dias R."/>
            <person name="Leonard M.T."/>
            <person name="Dorr de Quadros P."/>
            <person name="Camargo F.A."/>
            <person name="Drew J.C."/>
            <person name="Farmerie W.G."/>
            <person name="Daroub S.H."/>
            <person name="Triplett E.W."/>
        </authorList>
    </citation>
    <scope>NUCLEOTIDE SEQUENCE [LARGE SCALE GENOMIC DNA]</scope>
    <source>
        <strain evidence="4 5">SR1</strain>
    </source>
</reference>
<feature type="transmembrane region" description="Helical" evidence="3">
    <location>
        <begin position="351"/>
        <end position="368"/>
    </location>
</feature>